<comment type="caution">
    <text evidence="2">The sequence shown here is derived from an EMBL/GenBank/DDBJ whole genome shotgun (WGS) entry which is preliminary data.</text>
</comment>
<evidence type="ECO:0000313" key="3">
    <source>
        <dbReference type="Proteomes" id="UP001335648"/>
    </source>
</evidence>
<feature type="region of interest" description="Disordered" evidence="1">
    <location>
        <begin position="1"/>
        <end position="204"/>
    </location>
</feature>
<sequence>MGHCSSWPQCGTEAARPHRRPLQGATVRYRSCPTPQETPTGGHSAVQKLPDPHRRPLQGATVRYRSCPTLQETPTGGHSAVQKLPDPTGDPYRGPQCGTEAARPYRRPLQGATVRYRSCPTLQETPTGGHSAVQKLPDPTGDPYRGPQCGTEAARPYRRPLQGATVRYRSFPTLQETPTGGHSAVQKLPDPTGDHLVRMSSWAQ</sequence>
<dbReference type="Proteomes" id="UP001335648">
    <property type="component" value="Unassembled WGS sequence"/>
</dbReference>
<organism evidence="2 3">
    <name type="scientific">Champsocephalus esox</name>
    <name type="common">pike icefish</name>
    <dbReference type="NCBI Taxonomy" id="159716"/>
    <lineage>
        <taxon>Eukaryota</taxon>
        <taxon>Metazoa</taxon>
        <taxon>Chordata</taxon>
        <taxon>Craniata</taxon>
        <taxon>Vertebrata</taxon>
        <taxon>Euteleostomi</taxon>
        <taxon>Actinopterygii</taxon>
        <taxon>Neopterygii</taxon>
        <taxon>Teleostei</taxon>
        <taxon>Neoteleostei</taxon>
        <taxon>Acanthomorphata</taxon>
        <taxon>Eupercaria</taxon>
        <taxon>Perciformes</taxon>
        <taxon>Notothenioidei</taxon>
        <taxon>Channichthyidae</taxon>
        <taxon>Champsocephalus</taxon>
    </lineage>
</organism>
<evidence type="ECO:0000256" key="1">
    <source>
        <dbReference type="SAM" id="MobiDB-lite"/>
    </source>
</evidence>
<evidence type="ECO:0000313" key="2">
    <source>
        <dbReference type="EMBL" id="KAK5876369.1"/>
    </source>
</evidence>
<dbReference type="EMBL" id="JAULUE010002067">
    <property type="protein sequence ID" value="KAK5876369.1"/>
    <property type="molecule type" value="Genomic_DNA"/>
</dbReference>
<protein>
    <submittedName>
        <fullName evidence="2">Uncharacterized protein</fullName>
    </submittedName>
</protein>
<dbReference type="AlphaFoldDB" id="A0AAN8GDK6"/>
<accession>A0AAN8GDK6</accession>
<reference evidence="2 3" key="1">
    <citation type="journal article" date="2023" name="Mol. Biol. Evol.">
        <title>Genomics of Secondarily Temperate Adaptation in the Only Non-Antarctic Icefish.</title>
        <authorList>
            <person name="Rivera-Colon A.G."/>
            <person name="Rayamajhi N."/>
            <person name="Minhas B.F."/>
            <person name="Madrigal G."/>
            <person name="Bilyk K.T."/>
            <person name="Yoon V."/>
            <person name="Hune M."/>
            <person name="Gregory S."/>
            <person name="Cheng C.H.C."/>
            <person name="Catchen J.M."/>
        </authorList>
    </citation>
    <scope>NUCLEOTIDE SEQUENCE [LARGE SCALE GENOMIC DNA]</scope>
    <source>
        <strain evidence="2">JC2023a</strain>
    </source>
</reference>
<name>A0AAN8GDK6_9TELE</name>
<keyword evidence="3" id="KW-1185">Reference proteome</keyword>
<proteinExistence type="predicted"/>
<gene>
    <name evidence="2" type="ORF">CesoFtcFv8_025732</name>
</gene>